<dbReference type="Proteomes" id="UP000222542">
    <property type="component" value="Unassembled WGS sequence"/>
</dbReference>
<evidence type="ECO:0000313" key="4">
    <source>
        <dbReference type="Proteomes" id="UP000222542"/>
    </source>
</evidence>
<keyword evidence="1" id="KW-0175">Coiled coil</keyword>
<sequence length="718" mass="81082">MAKTFSVADDSSELDSILPVNYKWSCDFTERQQSTVSDRGELVENYHSLIDSSIFEVVRRDCHWDRVTELLIPDAITSFKSGFSNVYTYPFTLGFEPAIDPVILDMCVCYSICLAQIGPAVWRTVTCLRYLSVKAFGPNATFTLSHLMCLYSPRTFRGGVIYLIKRGKSGLLSSIDESKDRRWMERFVFVRTSEIIPDHHLPFPEAWNMNPTEWMPDAVADLRQWVQCILEVSHHEDRSWKKISENRWIAKNHGFPSKKLVVADLDVDLAASGRRTVEAKRNNRKLVSTNRDDFSSSSQLPSEKRRRLVKASSLAHVVNDGYCVRTQGEVSPPPCETNHLSTHAVIDLEDVEETDNEVIALVWRGHKVLPKQPCSYQLVLPLFVPSNEAMTEFELPQLGNALERVSTPGFSANPDTSSCPPRCESGSDGSPEERLFEEGLQALDRASTLLGEGLLSLRGRKDLQIQLDSQALEIAALKAELANRKSQDVAAAELTSRLKADLQEAKTEKKAYRHEADQLRSDCCFMQLDMKTMEEDLRACAERETFLEDELQRLRSELSARADLDKISGQLARARSILQRQKGALQSSENEISVLKSYNKDLEEQRNIALADVNKGEERLTRKTEFMRWNVRRSTLEEVKAGIANLDAAILTAREMEAKAEKDMLPTPQLSPADIHVDIPDEGEDNQDDQEMHPPSHADAHEDLPRDCDQGDNDSHTS</sequence>
<evidence type="ECO:0000256" key="1">
    <source>
        <dbReference type="SAM" id="Coils"/>
    </source>
</evidence>
<feature type="compositionally biased region" description="Polar residues" evidence="2">
    <location>
        <begin position="410"/>
        <end position="419"/>
    </location>
</feature>
<feature type="region of interest" description="Disordered" evidence="2">
    <location>
        <begin position="660"/>
        <end position="718"/>
    </location>
</feature>
<dbReference type="Gramene" id="PHT82877">
    <property type="protein sequence ID" value="PHT82877"/>
    <property type="gene ID" value="T459_11320"/>
</dbReference>
<proteinExistence type="predicted"/>
<evidence type="ECO:0000256" key="2">
    <source>
        <dbReference type="SAM" id="MobiDB-lite"/>
    </source>
</evidence>
<dbReference type="STRING" id="4072.A0A2G2ZLK6"/>
<name>A0A2G2ZLK6_CAPAN</name>
<dbReference type="AlphaFoldDB" id="A0A2G2ZLK6"/>
<accession>A0A2G2ZLK6</accession>
<organism evidence="3 4">
    <name type="scientific">Capsicum annuum</name>
    <name type="common">Capsicum pepper</name>
    <dbReference type="NCBI Taxonomy" id="4072"/>
    <lineage>
        <taxon>Eukaryota</taxon>
        <taxon>Viridiplantae</taxon>
        <taxon>Streptophyta</taxon>
        <taxon>Embryophyta</taxon>
        <taxon>Tracheophyta</taxon>
        <taxon>Spermatophyta</taxon>
        <taxon>Magnoliopsida</taxon>
        <taxon>eudicotyledons</taxon>
        <taxon>Gunneridae</taxon>
        <taxon>Pentapetalae</taxon>
        <taxon>asterids</taxon>
        <taxon>lamiids</taxon>
        <taxon>Solanales</taxon>
        <taxon>Solanaceae</taxon>
        <taxon>Solanoideae</taxon>
        <taxon>Capsiceae</taxon>
        <taxon>Capsicum</taxon>
    </lineage>
</organism>
<gene>
    <name evidence="3" type="ORF">T459_11320</name>
</gene>
<dbReference type="EMBL" id="AYRZ02000004">
    <property type="protein sequence ID" value="PHT82877.1"/>
    <property type="molecule type" value="Genomic_DNA"/>
</dbReference>
<feature type="compositionally biased region" description="Basic and acidic residues" evidence="2">
    <location>
        <begin position="690"/>
        <end position="718"/>
    </location>
</feature>
<dbReference type="OMA" id="CILEVSH"/>
<evidence type="ECO:0000313" key="3">
    <source>
        <dbReference type="EMBL" id="PHT82877.1"/>
    </source>
</evidence>
<protein>
    <submittedName>
        <fullName evidence="3">Uncharacterized protein</fullName>
    </submittedName>
</protein>
<keyword evidence="4" id="KW-1185">Reference proteome</keyword>
<feature type="coiled-coil region" evidence="1">
    <location>
        <begin position="460"/>
        <end position="619"/>
    </location>
</feature>
<feature type="region of interest" description="Disordered" evidence="2">
    <location>
        <begin position="410"/>
        <end position="432"/>
    </location>
</feature>
<reference evidence="3 4" key="2">
    <citation type="journal article" date="2017" name="Genome Biol.">
        <title>New reference genome sequences of hot pepper reveal the massive evolution of plant disease-resistance genes by retroduplication.</title>
        <authorList>
            <person name="Kim S."/>
            <person name="Park J."/>
            <person name="Yeom S.I."/>
            <person name="Kim Y.M."/>
            <person name="Seo E."/>
            <person name="Kim K.T."/>
            <person name="Kim M.S."/>
            <person name="Lee J.M."/>
            <person name="Cheong K."/>
            <person name="Shin H.S."/>
            <person name="Kim S.B."/>
            <person name="Han K."/>
            <person name="Lee J."/>
            <person name="Park M."/>
            <person name="Lee H.A."/>
            <person name="Lee H.Y."/>
            <person name="Lee Y."/>
            <person name="Oh S."/>
            <person name="Lee J.H."/>
            <person name="Choi E."/>
            <person name="Choi E."/>
            <person name="Lee S.E."/>
            <person name="Jeon J."/>
            <person name="Kim H."/>
            <person name="Choi G."/>
            <person name="Song H."/>
            <person name="Lee J."/>
            <person name="Lee S.C."/>
            <person name="Kwon J.K."/>
            <person name="Lee H.Y."/>
            <person name="Koo N."/>
            <person name="Hong Y."/>
            <person name="Kim R.W."/>
            <person name="Kang W.H."/>
            <person name="Huh J.H."/>
            <person name="Kang B.C."/>
            <person name="Yang T.J."/>
            <person name="Lee Y.H."/>
            <person name="Bennetzen J.L."/>
            <person name="Choi D."/>
        </authorList>
    </citation>
    <scope>NUCLEOTIDE SEQUENCE [LARGE SCALE GENOMIC DNA]</scope>
    <source>
        <strain evidence="4">cv. CM334</strain>
    </source>
</reference>
<comment type="caution">
    <text evidence="3">The sequence shown here is derived from an EMBL/GenBank/DDBJ whole genome shotgun (WGS) entry which is preliminary data.</text>
</comment>
<reference evidence="3 4" key="1">
    <citation type="journal article" date="2014" name="Nat. Genet.">
        <title>Genome sequence of the hot pepper provides insights into the evolution of pungency in Capsicum species.</title>
        <authorList>
            <person name="Kim S."/>
            <person name="Park M."/>
            <person name="Yeom S.I."/>
            <person name="Kim Y.M."/>
            <person name="Lee J.M."/>
            <person name="Lee H.A."/>
            <person name="Seo E."/>
            <person name="Choi J."/>
            <person name="Cheong K."/>
            <person name="Kim K.T."/>
            <person name="Jung K."/>
            <person name="Lee G.W."/>
            <person name="Oh S.K."/>
            <person name="Bae C."/>
            <person name="Kim S.B."/>
            <person name="Lee H.Y."/>
            <person name="Kim S.Y."/>
            <person name="Kim M.S."/>
            <person name="Kang B.C."/>
            <person name="Jo Y.D."/>
            <person name="Yang H.B."/>
            <person name="Jeong H.J."/>
            <person name="Kang W.H."/>
            <person name="Kwon J.K."/>
            <person name="Shin C."/>
            <person name="Lim J.Y."/>
            <person name="Park J.H."/>
            <person name="Huh J.H."/>
            <person name="Kim J.S."/>
            <person name="Kim B.D."/>
            <person name="Cohen O."/>
            <person name="Paran I."/>
            <person name="Suh M.C."/>
            <person name="Lee S.B."/>
            <person name="Kim Y.K."/>
            <person name="Shin Y."/>
            <person name="Noh S.J."/>
            <person name="Park J."/>
            <person name="Seo Y.S."/>
            <person name="Kwon S.Y."/>
            <person name="Kim H.A."/>
            <person name="Park J.M."/>
            <person name="Kim H.J."/>
            <person name="Choi S.B."/>
            <person name="Bosland P.W."/>
            <person name="Reeves G."/>
            <person name="Jo S.H."/>
            <person name="Lee B.W."/>
            <person name="Cho H.T."/>
            <person name="Choi H.S."/>
            <person name="Lee M.S."/>
            <person name="Yu Y."/>
            <person name="Do Choi Y."/>
            <person name="Park B.S."/>
            <person name="van Deynze A."/>
            <person name="Ashrafi H."/>
            <person name="Hill T."/>
            <person name="Kim W.T."/>
            <person name="Pai H.S."/>
            <person name="Ahn H.K."/>
            <person name="Yeam I."/>
            <person name="Giovannoni J.J."/>
            <person name="Rose J.K."/>
            <person name="Sorensen I."/>
            <person name="Lee S.J."/>
            <person name="Kim R.W."/>
            <person name="Choi I.Y."/>
            <person name="Choi B.S."/>
            <person name="Lim J.S."/>
            <person name="Lee Y.H."/>
            <person name="Choi D."/>
        </authorList>
    </citation>
    <scope>NUCLEOTIDE SEQUENCE [LARGE SCALE GENOMIC DNA]</scope>
    <source>
        <strain evidence="4">cv. CM334</strain>
    </source>
</reference>
<feature type="compositionally biased region" description="Acidic residues" evidence="2">
    <location>
        <begin position="680"/>
        <end position="689"/>
    </location>
</feature>